<feature type="compositionally biased region" description="Polar residues" evidence="1">
    <location>
        <begin position="23"/>
        <end position="35"/>
    </location>
</feature>
<dbReference type="GeneID" id="90612237"/>
<dbReference type="Proteomes" id="UP000225740">
    <property type="component" value="Unassembled WGS sequence"/>
</dbReference>
<evidence type="ECO:0000256" key="2">
    <source>
        <dbReference type="SAM" id="SignalP"/>
    </source>
</evidence>
<keyword evidence="4" id="KW-1185">Reference proteome</keyword>
<evidence type="ECO:0000313" key="3">
    <source>
        <dbReference type="EMBL" id="PHQ31439.1"/>
    </source>
</evidence>
<reference evidence="3 4" key="1">
    <citation type="submission" date="2017-06" db="EMBL/GenBank/DDBJ databases">
        <title>Description of Rhodopirellula bahusiensis sp. nov.</title>
        <authorList>
            <person name="Kizina J."/>
            <person name="Harder J."/>
        </authorList>
    </citation>
    <scope>NUCLEOTIDE SEQUENCE [LARGE SCALE GENOMIC DNA]</scope>
    <source>
        <strain evidence="3 4">SWK21</strain>
    </source>
</reference>
<comment type="caution">
    <text evidence="3">The sequence shown here is derived from an EMBL/GenBank/DDBJ whole genome shotgun (WGS) entry which is preliminary data.</text>
</comment>
<dbReference type="PROSITE" id="PS51257">
    <property type="entry name" value="PROKAR_LIPOPROTEIN"/>
    <property type="match status" value="1"/>
</dbReference>
<feature type="region of interest" description="Disordered" evidence="1">
    <location>
        <begin position="23"/>
        <end position="60"/>
    </location>
</feature>
<dbReference type="AlphaFoldDB" id="A0A2G1VYD1"/>
<accession>A0A2G1VYD1</accession>
<keyword evidence="2" id="KW-0732">Signal</keyword>
<evidence type="ECO:0000256" key="1">
    <source>
        <dbReference type="SAM" id="MobiDB-lite"/>
    </source>
</evidence>
<feature type="chain" id="PRO_5013894863" description="Secreted protein" evidence="2">
    <location>
        <begin position="24"/>
        <end position="60"/>
    </location>
</feature>
<protein>
    <recommendedName>
        <fullName evidence="5">Secreted protein</fullName>
    </recommendedName>
</protein>
<feature type="signal peptide" evidence="2">
    <location>
        <begin position="1"/>
        <end position="23"/>
    </location>
</feature>
<name>A0A2G1VYD1_9BACT</name>
<dbReference type="EMBL" id="NIZW01000050">
    <property type="protein sequence ID" value="PHQ31439.1"/>
    <property type="molecule type" value="Genomic_DNA"/>
</dbReference>
<sequence length="60" mass="6276">MRIATTQVLALALLAFVATTVGCGNSESGPSSNPDEIQDYLDNNPEAANADMNPPPDPEM</sequence>
<proteinExistence type="predicted"/>
<evidence type="ECO:0000313" key="4">
    <source>
        <dbReference type="Proteomes" id="UP000225740"/>
    </source>
</evidence>
<dbReference type="RefSeq" id="WP_099264422.1">
    <property type="nucleotide sequence ID" value="NZ_NIZW01000050.1"/>
</dbReference>
<feature type="compositionally biased region" description="Low complexity" evidence="1">
    <location>
        <begin position="42"/>
        <end position="52"/>
    </location>
</feature>
<organism evidence="3 4">
    <name type="scientific">Rhodopirellula bahusiensis</name>
    <dbReference type="NCBI Taxonomy" id="2014065"/>
    <lineage>
        <taxon>Bacteria</taxon>
        <taxon>Pseudomonadati</taxon>
        <taxon>Planctomycetota</taxon>
        <taxon>Planctomycetia</taxon>
        <taxon>Pirellulales</taxon>
        <taxon>Pirellulaceae</taxon>
        <taxon>Rhodopirellula</taxon>
    </lineage>
</organism>
<evidence type="ECO:0008006" key="5">
    <source>
        <dbReference type="Google" id="ProtNLM"/>
    </source>
</evidence>
<gene>
    <name evidence="3" type="ORF">CEE69_31020</name>
</gene>